<accession>A0ABC8CQC7</accession>
<name>A0ABC8CQC7_CLOBO</name>
<keyword evidence="1" id="KW-0472">Membrane</keyword>
<dbReference type="AlphaFoldDB" id="A0ABC8CQC7"/>
<evidence type="ECO:0000256" key="1">
    <source>
        <dbReference type="SAM" id="Phobius"/>
    </source>
</evidence>
<dbReference type="Proteomes" id="UP000240615">
    <property type="component" value="Chromosome"/>
</dbReference>
<evidence type="ECO:0000313" key="3">
    <source>
        <dbReference type="Proteomes" id="UP000240615"/>
    </source>
</evidence>
<gene>
    <name evidence="2" type="ORF">C7M56_03305</name>
</gene>
<protein>
    <submittedName>
        <fullName evidence="2">Uncharacterized protein</fullName>
    </submittedName>
</protein>
<dbReference type="EMBL" id="CP027777">
    <property type="protein sequence ID" value="AVQ37759.1"/>
    <property type="molecule type" value="Genomic_DNA"/>
</dbReference>
<sequence>MIERLQNLDWGLIITILSFLYAIYVAIKGKKKQQIAFARSNYNIVEGNGIEELEINFKGEKIKKATITKLAIWNCGNVTINRGDIVSTKPLSIQCSGKILNTQITKKTDESNLVNISRNNGNITLDFEYLEPKDGVIVQIIHDSKKNDIELQGKIKGKLPIKNINKMPKLFKKINVSRKKRRLYEKIMMMIMSALMFAQVIMLDLVEFGRVSRKSYERINFTDNTTGSRVVLILLNIMIVLLVISVLKKYFLINVPSKLREYDEYADDADDEKINNTNYIIEK</sequence>
<dbReference type="RefSeq" id="WP_159034292.1">
    <property type="nucleotide sequence ID" value="NZ_CP027777.1"/>
</dbReference>
<organism evidence="2 3">
    <name type="scientific">Clostridium botulinum</name>
    <dbReference type="NCBI Taxonomy" id="1491"/>
    <lineage>
        <taxon>Bacteria</taxon>
        <taxon>Bacillati</taxon>
        <taxon>Bacillota</taxon>
        <taxon>Clostridia</taxon>
        <taxon>Eubacteriales</taxon>
        <taxon>Clostridiaceae</taxon>
        <taxon>Clostridium</taxon>
    </lineage>
</organism>
<proteinExistence type="predicted"/>
<feature type="transmembrane region" description="Helical" evidence="1">
    <location>
        <begin position="187"/>
        <end position="206"/>
    </location>
</feature>
<feature type="transmembrane region" description="Helical" evidence="1">
    <location>
        <begin position="6"/>
        <end position="27"/>
    </location>
</feature>
<reference evidence="2 3" key="1">
    <citation type="submission" date="2018-01" db="EMBL/GenBank/DDBJ databases">
        <title>Genetic Diversity of Clostridium botulinum in seafood.</title>
        <authorList>
            <person name="Athira V."/>
            <person name="Arun Jyothi P.V."/>
            <person name="Lalitha K.V."/>
            <person name="Joseph T.C."/>
        </authorList>
    </citation>
    <scope>NUCLEOTIDE SEQUENCE [LARGE SCALE GENOMIC DNA]</scope>
    <source>
        <strain evidence="2 3">Mfbjulcb8</strain>
    </source>
</reference>
<evidence type="ECO:0000313" key="2">
    <source>
        <dbReference type="EMBL" id="AVQ37759.1"/>
    </source>
</evidence>
<keyword evidence="1" id="KW-0812">Transmembrane</keyword>
<keyword evidence="1" id="KW-1133">Transmembrane helix</keyword>
<feature type="transmembrane region" description="Helical" evidence="1">
    <location>
        <begin position="226"/>
        <end position="247"/>
    </location>
</feature>